<reference evidence="1 2" key="2">
    <citation type="journal article" date="2022" name="Mol. Ecol. Resour.">
        <title>The genomes of chicory, endive, great burdock and yacon provide insights into Asteraceae paleo-polyploidization history and plant inulin production.</title>
        <authorList>
            <person name="Fan W."/>
            <person name="Wang S."/>
            <person name="Wang H."/>
            <person name="Wang A."/>
            <person name="Jiang F."/>
            <person name="Liu H."/>
            <person name="Zhao H."/>
            <person name="Xu D."/>
            <person name="Zhang Y."/>
        </authorList>
    </citation>
    <scope>NUCLEOTIDE SEQUENCE [LARGE SCALE GENOMIC DNA]</scope>
    <source>
        <strain evidence="2">cv. Niubang</strain>
    </source>
</reference>
<protein>
    <submittedName>
        <fullName evidence="1">Uncharacterized protein</fullName>
    </submittedName>
</protein>
<keyword evidence="2" id="KW-1185">Reference proteome</keyword>
<dbReference type="EMBL" id="CM042049">
    <property type="protein sequence ID" value="KAI3748320.1"/>
    <property type="molecule type" value="Genomic_DNA"/>
</dbReference>
<accession>A0ACB9DP33</accession>
<name>A0ACB9DP33_ARCLA</name>
<sequence length="104" mass="11787">MGVSVTTLPLLFLTHKTTSSIAVSTPSLSFHHLSCLPPSFNPKQKPISPFHSHHHHYHSPLPFSITYPPKTHLLSLINPFLDTKKKLKFETPTYAIHHHLLLIL</sequence>
<reference evidence="2" key="1">
    <citation type="journal article" date="2022" name="Mol. Ecol. Resour.">
        <title>The genomes of chicory, endive, great burdock and yacon provide insights into Asteraceae palaeo-polyploidization history and plant inulin production.</title>
        <authorList>
            <person name="Fan W."/>
            <person name="Wang S."/>
            <person name="Wang H."/>
            <person name="Wang A."/>
            <person name="Jiang F."/>
            <person name="Liu H."/>
            <person name="Zhao H."/>
            <person name="Xu D."/>
            <person name="Zhang Y."/>
        </authorList>
    </citation>
    <scope>NUCLEOTIDE SEQUENCE [LARGE SCALE GENOMIC DNA]</scope>
    <source>
        <strain evidence="2">cv. Niubang</strain>
    </source>
</reference>
<proteinExistence type="predicted"/>
<evidence type="ECO:0000313" key="2">
    <source>
        <dbReference type="Proteomes" id="UP001055879"/>
    </source>
</evidence>
<organism evidence="1 2">
    <name type="scientific">Arctium lappa</name>
    <name type="common">Greater burdock</name>
    <name type="synonym">Lappa major</name>
    <dbReference type="NCBI Taxonomy" id="4217"/>
    <lineage>
        <taxon>Eukaryota</taxon>
        <taxon>Viridiplantae</taxon>
        <taxon>Streptophyta</taxon>
        <taxon>Embryophyta</taxon>
        <taxon>Tracheophyta</taxon>
        <taxon>Spermatophyta</taxon>
        <taxon>Magnoliopsida</taxon>
        <taxon>eudicotyledons</taxon>
        <taxon>Gunneridae</taxon>
        <taxon>Pentapetalae</taxon>
        <taxon>asterids</taxon>
        <taxon>campanulids</taxon>
        <taxon>Asterales</taxon>
        <taxon>Asteraceae</taxon>
        <taxon>Carduoideae</taxon>
        <taxon>Cardueae</taxon>
        <taxon>Arctiinae</taxon>
        <taxon>Arctium</taxon>
    </lineage>
</organism>
<comment type="caution">
    <text evidence="1">The sequence shown here is derived from an EMBL/GenBank/DDBJ whole genome shotgun (WGS) entry which is preliminary data.</text>
</comment>
<dbReference type="Proteomes" id="UP001055879">
    <property type="component" value="Linkage Group LG03"/>
</dbReference>
<gene>
    <name evidence="1" type="ORF">L6452_11315</name>
</gene>
<evidence type="ECO:0000313" key="1">
    <source>
        <dbReference type="EMBL" id="KAI3748320.1"/>
    </source>
</evidence>